<protein>
    <submittedName>
        <fullName evidence="1">Uncharacterized protein</fullName>
    </submittedName>
</protein>
<evidence type="ECO:0000313" key="2">
    <source>
        <dbReference type="Proteomes" id="UP000482960"/>
    </source>
</evidence>
<proteinExistence type="predicted"/>
<dbReference type="InterPro" id="IPR027417">
    <property type="entry name" value="P-loop_NTPase"/>
</dbReference>
<dbReference type="SUPFAM" id="SSF52540">
    <property type="entry name" value="P-loop containing nucleoside triphosphate hydrolases"/>
    <property type="match status" value="1"/>
</dbReference>
<organism evidence="1 2">
    <name type="scientific">Phytohabitans rumicis</name>
    <dbReference type="NCBI Taxonomy" id="1076125"/>
    <lineage>
        <taxon>Bacteria</taxon>
        <taxon>Bacillati</taxon>
        <taxon>Actinomycetota</taxon>
        <taxon>Actinomycetes</taxon>
        <taxon>Micromonosporales</taxon>
        <taxon>Micromonosporaceae</taxon>
    </lineage>
</organism>
<reference evidence="1 2" key="1">
    <citation type="submission" date="2020-03" db="EMBL/GenBank/DDBJ databases">
        <title>Whole genome shotgun sequence of Phytohabitans rumicis NBRC 108638.</title>
        <authorList>
            <person name="Komaki H."/>
            <person name="Tamura T."/>
        </authorList>
    </citation>
    <scope>NUCLEOTIDE SEQUENCE [LARGE SCALE GENOMIC DNA]</scope>
    <source>
        <strain evidence="1 2">NBRC 108638</strain>
    </source>
</reference>
<reference evidence="1 2" key="2">
    <citation type="submission" date="2020-03" db="EMBL/GenBank/DDBJ databases">
        <authorList>
            <person name="Ichikawa N."/>
            <person name="Kimura A."/>
            <person name="Kitahashi Y."/>
            <person name="Uohara A."/>
        </authorList>
    </citation>
    <scope>NUCLEOTIDE SEQUENCE [LARGE SCALE GENOMIC DNA]</scope>
    <source>
        <strain evidence="1 2">NBRC 108638</strain>
    </source>
</reference>
<name>A0A6V8LKX1_9ACTN</name>
<accession>A0A6V8LKX1</accession>
<dbReference type="AlphaFoldDB" id="A0A6V8LKX1"/>
<comment type="caution">
    <text evidence="1">The sequence shown here is derived from an EMBL/GenBank/DDBJ whole genome shotgun (WGS) entry which is preliminary data.</text>
</comment>
<dbReference type="EMBL" id="BLPG01000001">
    <property type="protein sequence ID" value="GFJ93295.1"/>
    <property type="molecule type" value="Genomic_DNA"/>
</dbReference>
<keyword evidence="2" id="KW-1185">Reference proteome</keyword>
<dbReference type="Gene3D" id="3.40.50.300">
    <property type="entry name" value="P-loop containing nucleotide triphosphate hydrolases"/>
    <property type="match status" value="1"/>
</dbReference>
<dbReference type="Proteomes" id="UP000482960">
    <property type="component" value="Unassembled WGS sequence"/>
</dbReference>
<gene>
    <name evidence="1" type="ORF">Prum_069370</name>
</gene>
<evidence type="ECO:0000313" key="1">
    <source>
        <dbReference type="EMBL" id="GFJ93295.1"/>
    </source>
</evidence>
<sequence>MLVAVASVKGAPGVTTLAVGLAALWPRPGAVLVEGDPAGGDLWARFGHHPSPGLAGLAAATVHPAAGQDLRAHLQRLPVGVDAVLAPPGDGAAASVRMLADRGTGILRRAAGSSTVVLDLGRLEPGGPNLALAGAADQVLLLARPELAELNQVGARLPWLLPRLAGRLWLVPAGSGRVPTGQITRALGVSVIGAVPHSRWGAPALAGQLQVPNWRRLAWGRAVARIAEALAATEPAPALGTPLLPPAVSPVLHAPQPHAEPVRAPR</sequence>